<dbReference type="RefSeq" id="WP_083953021.1">
    <property type="nucleotide sequence ID" value="NZ_JARMAB010000002.1"/>
</dbReference>
<accession>A0ABU6MBB5</accession>
<evidence type="ECO:0000313" key="2">
    <source>
        <dbReference type="Proteomes" id="UP001341444"/>
    </source>
</evidence>
<comment type="caution">
    <text evidence="1">The sequence shown here is derived from an EMBL/GenBank/DDBJ whole genome shotgun (WGS) entry which is preliminary data.</text>
</comment>
<dbReference type="EMBL" id="JARMAB010000002">
    <property type="protein sequence ID" value="MED1201714.1"/>
    <property type="molecule type" value="Genomic_DNA"/>
</dbReference>
<dbReference type="Pfam" id="PF13040">
    <property type="entry name" value="Fur_reg_FbpB"/>
    <property type="match status" value="1"/>
</dbReference>
<keyword evidence="2" id="KW-1185">Reference proteome</keyword>
<proteinExistence type="predicted"/>
<name>A0ABU6MBB5_9BACI</name>
<dbReference type="InterPro" id="IPR025004">
    <property type="entry name" value="SenN/SenS"/>
</dbReference>
<dbReference type="Proteomes" id="UP001341444">
    <property type="component" value="Unassembled WGS sequence"/>
</dbReference>
<protein>
    <submittedName>
        <fullName evidence="1">FbpB family small basic protein</fullName>
    </submittedName>
</protein>
<sequence>MRKSLKKSFSELVNENKQELLMDKEALERIENKLDSKHVMKLAE</sequence>
<evidence type="ECO:0000313" key="1">
    <source>
        <dbReference type="EMBL" id="MED1201714.1"/>
    </source>
</evidence>
<organism evidence="1 2">
    <name type="scientific">Heyndrickxia acidicola</name>
    <dbReference type="NCBI Taxonomy" id="209389"/>
    <lineage>
        <taxon>Bacteria</taxon>
        <taxon>Bacillati</taxon>
        <taxon>Bacillota</taxon>
        <taxon>Bacilli</taxon>
        <taxon>Bacillales</taxon>
        <taxon>Bacillaceae</taxon>
        <taxon>Heyndrickxia</taxon>
    </lineage>
</organism>
<gene>
    <name evidence="1" type="ORF">P4T90_01265</name>
</gene>
<reference evidence="1 2" key="1">
    <citation type="submission" date="2023-03" db="EMBL/GenBank/DDBJ databases">
        <title>Bacillus Genome Sequencing.</title>
        <authorList>
            <person name="Dunlap C."/>
        </authorList>
    </citation>
    <scope>NUCLEOTIDE SEQUENCE [LARGE SCALE GENOMIC DNA]</scope>
    <source>
        <strain evidence="1 2">B-23453</strain>
    </source>
</reference>